<reference evidence="2" key="1">
    <citation type="submission" date="2022-12" db="EMBL/GenBank/DDBJ databases">
        <authorList>
            <person name="Petersen C."/>
        </authorList>
    </citation>
    <scope>NUCLEOTIDE SEQUENCE</scope>
    <source>
        <strain evidence="2">IBT 29677</strain>
    </source>
</reference>
<evidence type="ECO:0000256" key="1">
    <source>
        <dbReference type="SAM" id="MobiDB-lite"/>
    </source>
</evidence>
<sequence>MAGAGSLQRSTDGPTPRTDVQVAKDAWKFVQRKVQKHRSPPSIPEEDLQKTLSQDSAMSKANTLVVASDDQPAKKAEN</sequence>
<protein>
    <submittedName>
        <fullName evidence="2">Uncharacterized protein</fullName>
    </submittedName>
</protein>
<dbReference type="RefSeq" id="XP_056485971.1">
    <property type="nucleotide sequence ID" value="XM_056635351.1"/>
</dbReference>
<dbReference type="EMBL" id="JAPZBU010000009">
    <property type="protein sequence ID" value="KAJ5388173.1"/>
    <property type="molecule type" value="Genomic_DNA"/>
</dbReference>
<feature type="compositionally biased region" description="Polar residues" evidence="1">
    <location>
        <begin position="50"/>
        <end position="62"/>
    </location>
</feature>
<dbReference type="GeneID" id="81374331"/>
<keyword evidence="3" id="KW-1185">Reference proteome</keyword>
<accession>A0A9X0B4U4</accession>
<dbReference type="AlphaFoldDB" id="A0A9X0B4U4"/>
<proteinExistence type="predicted"/>
<gene>
    <name evidence="2" type="ORF">N7509_010714</name>
</gene>
<reference evidence="2" key="2">
    <citation type="journal article" date="2023" name="IMA Fungus">
        <title>Comparative genomic study of the Penicillium genus elucidates a diverse pangenome and 15 lateral gene transfer events.</title>
        <authorList>
            <person name="Petersen C."/>
            <person name="Sorensen T."/>
            <person name="Nielsen M.R."/>
            <person name="Sondergaard T.E."/>
            <person name="Sorensen J.L."/>
            <person name="Fitzpatrick D.A."/>
            <person name="Frisvad J.C."/>
            <person name="Nielsen K.L."/>
        </authorList>
    </citation>
    <scope>NUCLEOTIDE SEQUENCE</scope>
    <source>
        <strain evidence="2">IBT 29677</strain>
    </source>
</reference>
<evidence type="ECO:0000313" key="3">
    <source>
        <dbReference type="Proteomes" id="UP001147747"/>
    </source>
</evidence>
<organism evidence="2 3">
    <name type="scientific">Penicillium cosmopolitanum</name>
    <dbReference type="NCBI Taxonomy" id="1131564"/>
    <lineage>
        <taxon>Eukaryota</taxon>
        <taxon>Fungi</taxon>
        <taxon>Dikarya</taxon>
        <taxon>Ascomycota</taxon>
        <taxon>Pezizomycotina</taxon>
        <taxon>Eurotiomycetes</taxon>
        <taxon>Eurotiomycetidae</taxon>
        <taxon>Eurotiales</taxon>
        <taxon>Aspergillaceae</taxon>
        <taxon>Penicillium</taxon>
    </lineage>
</organism>
<dbReference type="OrthoDB" id="4303010at2759"/>
<feature type="compositionally biased region" description="Basic residues" evidence="1">
    <location>
        <begin position="30"/>
        <end position="39"/>
    </location>
</feature>
<feature type="region of interest" description="Disordered" evidence="1">
    <location>
        <begin position="1"/>
        <end position="78"/>
    </location>
</feature>
<evidence type="ECO:0000313" key="2">
    <source>
        <dbReference type="EMBL" id="KAJ5388173.1"/>
    </source>
</evidence>
<comment type="caution">
    <text evidence="2">The sequence shown here is derived from an EMBL/GenBank/DDBJ whole genome shotgun (WGS) entry which is preliminary data.</text>
</comment>
<name>A0A9X0B4U4_9EURO</name>
<dbReference type="Proteomes" id="UP001147747">
    <property type="component" value="Unassembled WGS sequence"/>
</dbReference>